<name>A0AA38WJN7_9ASTR</name>
<evidence type="ECO:0000256" key="1">
    <source>
        <dbReference type="ARBA" id="ARBA00005536"/>
    </source>
</evidence>
<dbReference type="PANTHER" id="PTHR12161">
    <property type="entry name" value="IST1 FAMILY MEMBER"/>
    <property type="match status" value="1"/>
</dbReference>
<dbReference type="PANTHER" id="PTHR12161:SF44">
    <property type="entry name" value="REGULATOR OF VPS4 ACTIVITY IN THE MVB PATHWAY PROTEIN"/>
    <property type="match status" value="1"/>
</dbReference>
<dbReference type="EMBL" id="JARYMX010000002">
    <property type="protein sequence ID" value="KAJ9563477.1"/>
    <property type="molecule type" value="Genomic_DNA"/>
</dbReference>
<dbReference type="Gene3D" id="1.20.1260.60">
    <property type="entry name" value="Vacuolar protein sorting-associated protein Ist1"/>
    <property type="match status" value="1"/>
</dbReference>
<dbReference type="GO" id="GO:0015031">
    <property type="term" value="P:protein transport"/>
    <property type="evidence" value="ECO:0007669"/>
    <property type="project" value="InterPro"/>
</dbReference>
<dbReference type="InterPro" id="IPR005061">
    <property type="entry name" value="Ist1"/>
</dbReference>
<comment type="caution">
    <text evidence="2">The sequence shown here is derived from an EMBL/GenBank/DDBJ whole genome shotgun (WGS) entry which is preliminary data.</text>
</comment>
<evidence type="ECO:0000313" key="3">
    <source>
        <dbReference type="Proteomes" id="UP001172457"/>
    </source>
</evidence>
<dbReference type="FunFam" id="1.20.1260.60:FF:000002">
    <property type="entry name" value="Vacuolar protein sorting-associated protein IST1"/>
    <property type="match status" value="1"/>
</dbReference>
<dbReference type="Pfam" id="PF03398">
    <property type="entry name" value="Ist1"/>
    <property type="match status" value="1"/>
</dbReference>
<dbReference type="InterPro" id="IPR042277">
    <property type="entry name" value="IST1-like"/>
</dbReference>
<proteinExistence type="inferred from homology"/>
<dbReference type="Proteomes" id="UP001172457">
    <property type="component" value="Chromosome 2"/>
</dbReference>
<comment type="similarity">
    <text evidence="1">Belongs to the IST1 family.</text>
</comment>
<gene>
    <name evidence="2" type="ORF">OSB04_008637</name>
</gene>
<accession>A0AA38WJN7</accession>
<organism evidence="2 3">
    <name type="scientific">Centaurea solstitialis</name>
    <name type="common">yellow star-thistle</name>
    <dbReference type="NCBI Taxonomy" id="347529"/>
    <lineage>
        <taxon>Eukaryota</taxon>
        <taxon>Viridiplantae</taxon>
        <taxon>Streptophyta</taxon>
        <taxon>Embryophyta</taxon>
        <taxon>Tracheophyta</taxon>
        <taxon>Spermatophyta</taxon>
        <taxon>Magnoliopsida</taxon>
        <taxon>eudicotyledons</taxon>
        <taxon>Gunneridae</taxon>
        <taxon>Pentapetalae</taxon>
        <taxon>asterids</taxon>
        <taxon>campanulids</taxon>
        <taxon>Asterales</taxon>
        <taxon>Asteraceae</taxon>
        <taxon>Carduoideae</taxon>
        <taxon>Cardueae</taxon>
        <taxon>Centaureinae</taxon>
        <taxon>Centaurea</taxon>
    </lineage>
</organism>
<sequence length="300" mass="34645">MEVLHKVLVRVFAGTSTVGQRFLSSHSKKLIKKVRYRLDLQINKRSCIVRQLRNDVAQLIQDGHYQIAFDRVDQIYKDECIVAVYELLDLFCGFISLHISYIRRNKDCPDDINEAISSIIFASARCGNLPELLQIRKLFSERYGERFERTALELLPGNLVNNQIRENLSIEYVPNEVKYKVIEEITASVEQNGPNGFHFDHPKRDSSMIDPYDNEPSSEKSTVNAAEEVIYVDDVAEFQSPLHGRKNGTDQRVFIFQTVHEIEFVTVEPSPPHVHPKLPEYDELAAMFTALKKEHLQNRK</sequence>
<keyword evidence="3" id="KW-1185">Reference proteome</keyword>
<reference evidence="2" key="1">
    <citation type="submission" date="2023-03" db="EMBL/GenBank/DDBJ databases">
        <title>Chromosome-scale reference genome and RAD-based genetic map of yellow starthistle (Centaurea solstitialis) reveal putative structural variation and QTLs associated with invader traits.</title>
        <authorList>
            <person name="Reatini B."/>
            <person name="Cang F.A."/>
            <person name="Jiang Q."/>
            <person name="Mckibben M.T.W."/>
            <person name="Barker M.S."/>
            <person name="Rieseberg L.H."/>
            <person name="Dlugosch K.M."/>
        </authorList>
    </citation>
    <scope>NUCLEOTIDE SEQUENCE</scope>
    <source>
        <strain evidence="2">CAN-66</strain>
        <tissue evidence="2">Leaf</tissue>
    </source>
</reference>
<dbReference type="AlphaFoldDB" id="A0AA38WJN7"/>
<evidence type="ECO:0000313" key="2">
    <source>
        <dbReference type="EMBL" id="KAJ9563477.1"/>
    </source>
</evidence>
<evidence type="ECO:0008006" key="4">
    <source>
        <dbReference type="Google" id="ProtNLM"/>
    </source>
</evidence>
<protein>
    <recommendedName>
        <fullName evidence="4">IST1-like protein</fullName>
    </recommendedName>
</protein>